<dbReference type="PANTHER" id="PTHR46404">
    <property type="entry name" value="DNA POLYMERASE IOTA"/>
    <property type="match status" value="1"/>
</dbReference>
<dbReference type="InterPro" id="IPR036775">
    <property type="entry name" value="DNA_pol_Y-fam_lit_finger_sf"/>
</dbReference>
<dbReference type="Proteomes" id="UP000800235">
    <property type="component" value="Unassembled WGS sequence"/>
</dbReference>
<dbReference type="InterPro" id="IPR043128">
    <property type="entry name" value="Rev_trsase/Diguanyl_cyclase"/>
</dbReference>
<comment type="caution">
    <text evidence="3">The sequence shown here is derived from an EMBL/GenBank/DDBJ whole genome shotgun (WGS) entry which is preliminary data.</text>
</comment>
<dbReference type="FunFam" id="3.40.1170.60:FF:000006">
    <property type="entry name" value="DNA polymerase iota"/>
    <property type="match status" value="1"/>
</dbReference>
<keyword evidence="4" id="KW-1185">Reference proteome</keyword>
<gene>
    <name evidence="3" type="ORF">EJ08DRAFT_659354</name>
</gene>
<dbReference type="OrthoDB" id="447129at2759"/>
<evidence type="ECO:0000259" key="2">
    <source>
        <dbReference type="PROSITE" id="PS50173"/>
    </source>
</evidence>
<feature type="region of interest" description="Disordered" evidence="1">
    <location>
        <begin position="556"/>
        <end position="590"/>
    </location>
</feature>
<name>A0A9P4NVI9_9PEZI</name>
<protein>
    <submittedName>
        <fullName evidence="3">DNA/RNA polymerase</fullName>
    </submittedName>
</protein>
<dbReference type="PROSITE" id="PS50173">
    <property type="entry name" value="UMUC"/>
    <property type="match status" value="1"/>
</dbReference>
<evidence type="ECO:0000313" key="3">
    <source>
        <dbReference type="EMBL" id="KAF2431999.1"/>
    </source>
</evidence>
<dbReference type="InterPro" id="IPR043502">
    <property type="entry name" value="DNA/RNA_pol_sf"/>
</dbReference>
<organism evidence="3 4">
    <name type="scientific">Tothia fuscella</name>
    <dbReference type="NCBI Taxonomy" id="1048955"/>
    <lineage>
        <taxon>Eukaryota</taxon>
        <taxon>Fungi</taxon>
        <taxon>Dikarya</taxon>
        <taxon>Ascomycota</taxon>
        <taxon>Pezizomycotina</taxon>
        <taxon>Dothideomycetes</taxon>
        <taxon>Pleosporomycetidae</taxon>
        <taxon>Venturiales</taxon>
        <taxon>Cylindrosympodiaceae</taxon>
        <taxon>Tothia</taxon>
    </lineage>
</organism>
<sequence>MASGRDASLLKRKDERIIIHFDYDCFYASVFEAANPALKALPLAVQQKQIIVTCNYEARRRGLHKLQLIKEAKRVCPDVVIVLGEDLTCFRNASKELYNSIRRYSWSSKVERLGFDEVFADVTDVINYNLKLLNTSDLSNSFFCLSQDDPTVGFAFDASKLAGQAYGRYSATPHHDEAILYQRLILGSHLAFHMRVQLEAQKGYTSSVGISTSKLLSKLVGNVHKPHSQTTLLPPYAAVGFEQSNVTTFIDDHDIGKIPNIGFKMTVKLQDYARQNLVNSDSADQDVNKTRRTVVRDLRKLPGMSNLLLEKILGGPGMPHGVGSRVWTLLHGIDDTEVGKARELPRQISIEDSFGRLDTILGVQEQLVILSLSLINRMHVDLTEEDDSDGEMAQDDDVKAVGARKRWLAHPKTLRLSTRPRAPRNADGSRERSFNRTSKSTQVPSFLYDLAESAEVLADRLTTYCLMPLFRQLHPENNGWELSLLNVAVSDLVETSGTSTGRDISKMFKNQAKHLSVWKVPDQDVPPETQLAAVPKSEDTPRTNVIEPIIKYDRTGSEDSIPLSQASQSSQWQAEWNDEDEENDEPLSSSCPFCGAAMPYFAMPAHLRFHESED</sequence>
<dbReference type="SUPFAM" id="SSF56672">
    <property type="entry name" value="DNA/RNA polymerases"/>
    <property type="match status" value="1"/>
</dbReference>
<dbReference type="PIRSF" id="PIRSF036603">
    <property type="entry name" value="DPol_eta"/>
    <property type="match status" value="1"/>
</dbReference>
<dbReference type="Pfam" id="PF00817">
    <property type="entry name" value="IMS"/>
    <property type="match status" value="1"/>
</dbReference>
<feature type="domain" description="UmuC" evidence="2">
    <location>
        <begin position="18"/>
        <end position="262"/>
    </location>
</feature>
<dbReference type="GO" id="GO:0003684">
    <property type="term" value="F:damaged DNA binding"/>
    <property type="evidence" value="ECO:0007669"/>
    <property type="project" value="InterPro"/>
</dbReference>
<dbReference type="EMBL" id="MU007028">
    <property type="protein sequence ID" value="KAF2431999.1"/>
    <property type="molecule type" value="Genomic_DNA"/>
</dbReference>
<dbReference type="PANTHER" id="PTHR46404:SF1">
    <property type="entry name" value="DNA POLYMERASE IOTA"/>
    <property type="match status" value="1"/>
</dbReference>
<evidence type="ECO:0000313" key="4">
    <source>
        <dbReference type="Proteomes" id="UP000800235"/>
    </source>
</evidence>
<dbReference type="Gene3D" id="3.30.1490.100">
    <property type="entry name" value="DNA polymerase, Y-family, little finger domain"/>
    <property type="match status" value="1"/>
</dbReference>
<reference evidence="3" key="1">
    <citation type="journal article" date="2020" name="Stud. Mycol.">
        <title>101 Dothideomycetes genomes: a test case for predicting lifestyles and emergence of pathogens.</title>
        <authorList>
            <person name="Haridas S."/>
            <person name="Albert R."/>
            <person name="Binder M."/>
            <person name="Bloem J."/>
            <person name="Labutti K."/>
            <person name="Salamov A."/>
            <person name="Andreopoulos B."/>
            <person name="Baker S."/>
            <person name="Barry K."/>
            <person name="Bills G."/>
            <person name="Bluhm B."/>
            <person name="Cannon C."/>
            <person name="Castanera R."/>
            <person name="Culley D."/>
            <person name="Daum C."/>
            <person name="Ezra D."/>
            <person name="Gonzalez J."/>
            <person name="Henrissat B."/>
            <person name="Kuo A."/>
            <person name="Liang C."/>
            <person name="Lipzen A."/>
            <person name="Lutzoni F."/>
            <person name="Magnuson J."/>
            <person name="Mondo S."/>
            <person name="Nolan M."/>
            <person name="Ohm R."/>
            <person name="Pangilinan J."/>
            <person name="Park H.-J."/>
            <person name="Ramirez L."/>
            <person name="Alfaro M."/>
            <person name="Sun H."/>
            <person name="Tritt A."/>
            <person name="Yoshinaga Y."/>
            <person name="Zwiers L.-H."/>
            <person name="Turgeon B."/>
            <person name="Goodwin S."/>
            <person name="Spatafora J."/>
            <person name="Crous P."/>
            <person name="Grigoriev I."/>
        </authorList>
    </citation>
    <scope>NUCLEOTIDE SEQUENCE</scope>
    <source>
        <strain evidence="3">CBS 130266</strain>
    </source>
</reference>
<dbReference type="GO" id="GO:0070987">
    <property type="term" value="P:error-free translesion synthesis"/>
    <property type="evidence" value="ECO:0007669"/>
    <property type="project" value="UniProtKB-ARBA"/>
</dbReference>
<dbReference type="Gene3D" id="3.30.70.270">
    <property type="match status" value="1"/>
</dbReference>
<feature type="compositionally biased region" description="Acidic residues" evidence="1">
    <location>
        <begin position="576"/>
        <end position="585"/>
    </location>
</feature>
<accession>A0A9P4NVI9</accession>
<dbReference type="Gene3D" id="3.40.1170.60">
    <property type="match status" value="1"/>
</dbReference>
<proteinExistence type="predicted"/>
<feature type="compositionally biased region" description="Low complexity" evidence="1">
    <location>
        <begin position="564"/>
        <end position="575"/>
    </location>
</feature>
<evidence type="ECO:0000256" key="1">
    <source>
        <dbReference type="SAM" id="MobiDB-lite"/>
    </source>
</evidence>
<dbReference type="AlphaFoldDB" id="A0A9P4NVI9"/>
<feature type="region of interest" description="Disordered" evidence="1">
    <location>
        <begin position="415"/>
        <end position="438"/>
    </location>
</feature>
<dbReference type="GO" id="GO:0003887">
    <property type="term" value="F:DNA-directed DNA polymerase activity"/>
    <property type="evidence" value="ECO:0007669"/>
    <property type="project" value="TreeGrafter"/>
</dbReference>
<dbReference type="GO" id="GO:0006281">
    <property type="term" value="P:DNA repair"/>
    <property type="evidence" value="ECO:0007669"/>
    <property type="project" value="InterPro"/>
</dbReference>
<dbReference type="InterPro" id="IPR001126">
    <property type="entry name" value="UmuC"/>
</dbReference>